<evidence type="ECO:0000259" key="7">
    <source>
        <dbReference type="Pfam" id="PF00482"/>
    </source>
</evidence>
<keyword evidence="5 6" id="KW-0472">Membrane</keyword>
<comment type="subcellular location">
    <subcellularLocation>
        <location evidence="1">Cell membrane</location>
        <topology evidence="1">Multi-pass membrane protein</topology>
    </subcellularLocation>
</comment>
<keyword evidence="9" id="KW-1185">Reference proteome</keyword>
<feature type="domain" description="Type II secretion system protein GspF" evidence="7">
    <location>
        <begin position="146"/>
        <end position="269"/>
    </location>
</feature>
<dbReference type="OrthoDB" id="1727007at2"/>
<feature type="transmembrane region" description="Helical" evidence="6">
    <location>
        <begin position="12"/>
        <end position="35"/>
    </location>
</feature>
<organism evidence="8 9">
    <name type="scientific">Caldanaerobius fijiensis DSM 17918</name>
    <dbReference type="NCBI Taxonomy" id="1121256"/>
    <lineage>
        <taxon>Bacteria</taxon>
        <taxon>Bacillati</taxon>
        <taxon>Bacillota</taxon>
        <taxon>Clostridia</taxon>
        <taxon>Thermoanaerobacterales</taxon>
        <taxon>Thermoanaerobacteraceae</taxon>
        <taxon>Caldanaerobius</taxon>
    </lineage>
</organism>
<dbReference type="AlphaFoldDB" id="A0A1M5BI74"/>
<keyword evidence="4 6" id="KW-1133">Transmembrane helix</keyword>
<dbReference type="GO" id="GO:0005886">
    <property type="term" value="C:plasma membrane"/>
    <property type="evidence" value="ECO:0007669"/>
    <property type="project" value="UniProtKB-SubCell"/>
</dbReference>
<feature type="transmembrane region" description="Helical" evidence="6">
    <location>
        <begin position="283"/>
        <end position="304"/>
    </location>
</feature>
<reference evidence="8 9" key="1">
    <citation type="submission" date="2016-11" db="EMBL/GenBank/DDBJ databases">
        <authorList>
            <person name="Jaros S."/>
            <person name="Januszkiewicz K."/>
            <person name="Wedrychowicz H."/>
        </authorList>
    </citation>
    <scope>NUCLEOTIDE SEQUENCE [LARGE SCALE GENOMIC DNA]</scope>
    <source>
        <strain evidence="8 9">DSM 17918</strain>
    </source>
</reference>
<evidence type="ECO:0000256" key="3">
    <source>
        <dbReference type="ARBA" id="ARBA00022692"/>
    </source>
</evidence>
<evidence type="ECO:0000313" key="9">
    <source>
        <dbReference type="Proteomes" id="UP000184088"/>
    </source>
</evidence>
<dbReference type="PANTHER" id="PTHR35007">
    <property type="entry name" value="INTEGRAL MEMBRANE PROTEIN-RELATED"/>
    <property type="match status" value="1"/>
</dbReference>
<dbReference type="InterPro" id="IPR018076">
    <property type="entry name" value="T2SS_GspF_dom"/>
</dbReference>
<evidence type="ECO:0000313" key="8">
    <source>
        <dbReference type="EMBL" id="SHF42294.1"/>
    </source>
</evidence>
<accession>A0A1M5BI74</accession>
<dbReference type="PANTHER" id="PTHR35007:SF1">
    <property type="entry name" value="PILUS ASSEMBLY PROTEIN"/>
    <property type="match status" value="1"/>
</dbReference>
<protein>
    <submittedName>
        <fullName evidence="8">Tight adherence protein B</fullName>
    </submittedName>
</protein>
<name>A0A1M5BI74_9THEO</name>
<feature type="transmembrane region" description="Helical" evidence="6">
    <location>
        <begin position="82"/>
        <end position="101"/>
    </location>
</feature>
<evidence type="ECO:0000256" key="2">
    <source>
        <dbReference type="ARBA" id="ARBA00022475"/>
    </source>
</evidence>
<evidence type="ECO:0000256" key="5">
    <source>
        <dbReference type="ARBA" id="ARBA00023136"/>
    </source>
</evidence>
<dbReference type="Pfam" id="PF00482">
    <property type="entry name" value="T2SSF"/>
    <property type="match status" value="1"/>
</dbReference>
<evidence type="ECO:0000256" key="6">
    <source>
        <dbReference type="SAM" id="Phobius"/>
    </source>
</evidence>
<dbReference type="Proteomes" id="UP000184088">
    <property type="component" value="Unassembled WGS sequence"/>
</dbReference>
<evidence type="ECO:0000256" key="4">
    <source>
        <dbReference type="ARBA" id="ARBA00022989"/>
    </source>
</evidence>
<dbReference type="RefSeq" id="WP_073344493.1">
    <property type="nucleotide sequence ID" value="NZ_FQVH01000022.1"/>
</dbReference>
<dbReference type="EMBL" id="FQVH01000022">
    <property type="protein sequence ID" value="SHF42294.1"/>
    <property type="molecule type" value="Genomic_DNA"/>
</dbReference>
<feature type="transmembrane region" description="Helical" evidence="6">
    <location>
        <begin position="253"/>
        <end position="271"/>
    </location>
</feature>
<proteinExistence type="predicted"/>
<keyword evidence="2" id="KW-1003">Cell membrane</keyword>
<evidence type="ECO:0000256" key="1">
    <source>
        <dbReference type="ARBA" id="ARBA00004651"/>
    </source>
</evidence>
<gene>
    <name evidence="8" type="ORF">SAMN02746089_01879</name>
</gene>
<dbReference type="STRING" id="1121256.SAMN02746089_01879"/>
<sequence length="314" mass="35454">MFFFQEVIYTVFILSLIAGLSFFVLVILVYSVLVYRKQGLIRRMERQLIASKEKKFSILGMLGAEDFLTNIQKKLKRAGFKFDAEETILILSIFAFILFVICVTSGFGLMSFLVPPAVFYLFSALLDKLGSMKYEKLNVQFADAVQDMADYLKVSGNFINAVEKVAFEADEPLKSELQKIVSKVNAGMSVLTALKEFSDDIQSPLVESWVDAVVFSFRMKANTADVCESVAKKVRMRLRQNQKINAMLKGTKSTIYMIVAVMALMLIMTYASSPMYLAVFRTFMGKIALLYTIVSYAGTTIFMLKKMNKEVKSV</sequence>
<keyword evidence="3 6" id="KW-0812">Transmembrane</keyword>